<proteinExistence type="predicted"/>
<dbReference type="EMBL" id="CP021255">
    <property type="protein sequence ID" value="AVD71262.1"/>
    <property type="molecule type" value="Genomic_DNA"/>
</dbReference>
<organism evidence="2 3">
    <name type="scientific">Desulfobulbus oralis</name>
    <dbReference type="NCBI Taxonomy" id="1986146"/>
    <lineage>
        <taxon>Bacteria</taxon>
        <taxon>Pseudomonadati</taxon>
        <taxon>Thermodesulfobacteriota</taxon>
        <taxon>Desulfobulbia</taxon>
        <taxon>Desulfobulbales</taxon>
        <taxon>Desulfobulbaceae</taxon>
        <taxon>Desulfobulbus</taxon>
    </lineage>
</organism>
<protein>
    <submittedName>
        <fullName evidence="2">Uncharacterized protein</fullName>
    </submittedName>
</protein>
<dbReference type="KEGG" id="deo:CAY53_07085"/>
<gene>
    <name evidence="2" type="ORF">CAY53_07085</name>
</gene>
<name>A0A2L1GNL9_9BACT</name>
<dbReference type="Proteomes" id="UP000239867">
    <property type="component" value="Chromosome"/>
</dbReference>
<keyword evidence="3" id="KW-1185">Reference proteome</keyword>
<evidence type="ECO:0000313" key="3">
    <source>
        <dbReference type="Proteomes" id="UP000239867"/>
    </source>
</evidence>
<evidence type="ECO:0000256" key="1">
    <source>
        <dbReference type="SAM" id="MobiDB-lite"/>
    </source>
</evidence>
<sequence>MGIDPLIFAMQQTGFFQNAQHKDKQFAVQLQRQAPPDAAQGGMIGHGFSEGKAQESPQRQGIASCAGRCRAQSRYP</sequence>
<accession>A0A2L1GNL9</accession>
<evidence type="ECO:0000313" key="2">
    <source>
        <dbReference type="EMBL" id="AVD71262.1"/>
    </source>
</evidence>
<reference evidence="2 3" key="1">
    <citation type="journal article" date="2018" name="MBio">
        <title>Insights into the evolution of host association through the isolation and characterization of a novel human periodontal pathobiont, Desulfobulbus oralis.</title>
        <authorList>
            <person name="Cross K.L."/>
            <person name="Chirania P."/>
            <person name="Xiong W."/>
            <person name="Beall C.J."/>
            <person name="Elkins J.G."/>
            <person name="Giannone R.J."/>
            <person name="Griffen A.L."/>
            <person name="Guss A.M."/>
            <person name="Hettich R.L."/>
            <person name="Joshi S.S."/>
            <person name="Mokrzan E.M."/>
            <person name="Martin R.K."/>
            <person name="Zhulin I.B."/>
            <person name="Leys E.J."/>
            <person name="Podar M."/>
        </authorList>
    </citation>
    <scope>NUCLEOTIDE SEQUENCE [LARGE SCALE GENOMIC DNA]</scope>
    <source>
        <strain evidence="2 3">ORNL</strain>
    </source>
</reference>
<dbReference type="AlphaFoldDB" id="A0A2L1GNL9"/>
<feature type="region of interest" description="Disordered" evidence="1">
    <location>
        <begin position="34"/>
        <end position="76"/>
    </location>
</feature>